<dbReference type="InterPro" id="IPR036457">
    <property type="entry name" value="PPM-type-like_dom_sf"/>
</dbReference>
<protein>
    <submittedName>
        <fullName evidence="2">Serine/threonine protein phosphatase PrpC</fullName>
    </submittedName>
</protein>
<comment type="caution">
    <text evidence="2">The sequence shown here is derived from an EMBL/GenBank/DDBJ whole genome shotgun (WGS) entry which is preliminary data.</text>
</comment>
<name>A0A4R8FV74_9RHOB</name>
<sequence length="316" mass="33468">MPAHADLRLDTASGIAQGRRAHQEDTIVSDFPIGGRVGLVVLADGMGGHAAGDVASQIAVTEVFRALKCGAGDPDRVLAHAPRLLRRAADTANTSIAVHIRRHAETCGMGTTLIAAIVAGDRLFWLSVGDSPLLLLRDGALQRINKDHSLAPQIDGMARIGLLTPEEARRHPDRNCLTSAICGTEITQIDYPETPLELAKGDILVAASDGLAYIGLDRIRAILEENRTRSSAEIADALFRAIEDVADPEQDNVCFSVIRVLCAAGQPTVQAHPPLRLLGAPAKTGPRPDCPCATAPRSRFGALAARWLPGHRGGLS</sequence>
<evidence type="ECO:0000259" key="1">
    <source>
        <dbReference type="PROSITE" id="PS51746"/>
    </source>
</evidence>
<dbReference type="SMART" id="SM00332">
    <property type="entry name" value="PP2Cc"/>
    <property type="match status" value="1"/>
</dbReference>
<organism evidence="2 3">
    <name type="scientific">Rhodovulum visakhapatnamense</name>
    <dbReference type="NCBI Taxonomy" id="364297"/>
    <lineage>
        <taxon>Bacteria</taxon>
        <taxon>Pseudomonadati</taxon>
        <taxon>Pseudomonadota</taxon>
        <taxon>Alphaproteobacteria</taxon>
        <taxon>Rhodobacterales</taxon>
        <taxon>Paracoccaceae</taxon>
        <taxon>Rhodovulum</taxon>
    </lineage>
</organism>
<dbReference type="Gene3D" id="3.60.40.10">
    <property type="entry name" value="PPM-type phosphatase domain"/>
    <property type="match status" value="1"/>
</dbReference>
<dbReference type="SUPFAM" id="SSF81606">
    <property type="entry name" value="PP2C-like"/>
    <property type="match status" value="1"/>
</dbReference>
<dbReference type="Proteomes" id="UP000295484">
    <property type="component" value="Unassembled WGS sequence"/>
</dbReference>
<evidence type="ECO:0000313" key="3">
    <source>
        <dbReference type="Proteomes" id="UP000295484"/>
    </source>
</evidence>
<accession>A0A4R8FV74</accession>
<dbReference type="EMBL" id="SOEB01000006">
    <property type="protein sequence ID" value="TDX30664.1"/>
    <property type="molecule type" value="Genomic_DNA"/>
</dbReference>
<dbReference type="InterPro" id="IPR001932">
    <property type="entry name" value="PPM-type_phosphatase-like_dom"/>
</dbReference>
<dbReference type="PROSITE" id="PS51746">
    <property type="entry name" value="PPM_2"/>
    <property type="match status" value="1"/>
</dbReference>
<dbReference type="RefSeq" id="WP_166673671.1">
    <property type="nucleotide sequence ID" value="NZ_SOEB01000006.1"/>
</dbReference>
<dbReference type="Pfam" id="PF13672">
    <property type="entry name" value="PP2C_2"/>
    <property type="match status" value="1"/>
</dbReference>
<evidence type="ECO:0000313" key="2">
    <source>
        <dbReference type="EMBL" id="TDX30664.1"/>
    </source>
</evidence>
<gene>
    <name evidence="2" type="ORF">EV657_106149</name>
</gene>
<dbReference type="SMART" id="SM00331">
    <property type="entry name" value="PP2C_SIG"/>
    <property type="match status" value="1"/>
</dbReference>
<feature type="domain" description="PPM-type phosphatase" evidence="1">
    <location>
        <begin position="10"/>
        <end position="260"/>
    </location>
</feature>
<dbReference type="AlphaFoldDB" id="A0A4R8FV74"/>
<proteinExistence type="predicted"/>
<reference evidence="2 3" key="1">
    <citation type="submission" date="2019-03" db="EMBL/GenBank/DDBJ databases">
        <title>Genomic Encyclopedia of Type Strains, Phase IV (KMG-IV): sequencing the most valuable type-strain genomes for metagenomic binning, comparative biology and taxonomic classification.</title>
        <authorList>
            <person name="Goeker M."/>
        </authorList>
    </citation>
    <scope>NUCLEOTIDE SEQUENCE [LARGE SCALE GENOMIC DNA]</scope>
    <source>
        <strain evidence="2 3">JA181</strain>
    </source>
</reference>
<dbReference type="CDD" id="cd00143">
    <property type="entry name" value="PP2Cc"/>
    <property type="match status" value="1"/>
</dbReference>